<dbReference type="PANTHER" id="PTHR33745">
    <property type="entry name" value="RSBT ANTAGONIST PROTEIN RSBS-RELATED"/>
    <property type="match status" value="1"/>
</dbReference>
<reference evidence="3 4" key="1">
    <citation type="submission" date="2017-07" db="EMBL/GenBank/DDBJ databases">
        <title>Isolation and development of strain Bacillus megaterium SR7 for enhanced growth and metabolite production under supercritical carbon dioxide.</title>
        <authorList>
            <person name="Freedman A.J.E."/>
            <person name="Peet K.C."/>
            <person name="Boock J.T."/>
            <person name="Penn K."/>
            <person name="Prather K.L.J."/>
            <person name="Thompson J.R."/>
        </authorList>
    </citation>
    <scope>NUCLEOTIDE SEQUENCE [LARGE SCALE GENOMIC DNA]</scope>
    <source>
        <strain evidence="3 4">SR7</strain>
    </source>
</reference>
<sequence length="271" mass="30947">MESLLLDKKLKHITNLILEKKEEFSKQKQYEDKDIQQQLEPWRVHLIQIYADSVSTNDTKNFEVLEEWGREVANLLVTLQLPLDVALEEISYYRNIIGEIIKEEAKAETFTFDAFYQVISRFNVVVDKAVHWVSKSYMTDFANKIQSARYAIDELSIPVVRITKEIGVIPLVGDLDTNRAQTLMENALQHGSEYKLNWLIIDLYAVPIIDTMVADQIFKVIGALKLLGIQVVLSGIRAEIAQTMVNLGLDLADITTFSSLHQAVEYVNQAD</sequence>
<dbReference type="Proteomes" id="UP000253834">
    <property type="component" value="Chromosome"/>
</dbReference>
<evidence type="ECO:0000259" key="2">
    <source>
        <dbReference type="PROSITE" id="PS50801"/>
    </source>
</evidence>
<evidence type="ECO:0000313" key="3">
    <source>
        <dbReference type="EMBL" id="AXI30065.1"/>
    </source>
</evidence>
<dbReference type="SUPFAM" id="SSF52091">
    <property type="entry name" value="SpoIIaa-like"/>
    <property type="match status" value="1"/>
</dbReference>
<dbReference type="EMBL" id="CP022674">
    <property type="protein sequence ID" value="AXI30065.1"/>
    <property type="molecule type" value="Genomic_DNA"/>
</dbReference>
<evidence type="ECO:0000313" key="4">
    <source>
        <dbReference type="Proteomes" id="UP000253834"/>
    </source>
</evidence>
<dbReference type="InterPro" id="IPR002645">
    <property type="entry name" value="STAS_dom"/>
</dbReference>
<keyword evidence="1" id="KW-0597">Phosphoprotein</keyword>
<dbReference type="InterPro" id="IPR036513">
    <property type="entry name" value="STAS_dom_sf"/>
</dbReference>
<dbReference type="RefSeq" id="WP_114895899.1">
    <property type="nucleotide sequence ID" value="NZ_CP022674.1"/>
</dbReference>
<dbReference type="PANTHER" id="PTHR33745:SF3">
    <property type="entry name" value="RSBT CO-ANTAGONIST PROTEIN RSBRC"/>
    <property type="match status" value="1"/>
</dbReference>
<organism evidence="3 4">
    <name type="scientific">Priestia megaterium</name>
    <name type="common">Bacillus megaterium</name>
    <dbReference type="NCBI Taxonomy" id="1404"/>
    <lineage>
        <taxon>Bacteria</taxon>
        <taxon>Bacillati</taxon>
        <taxon>Bacillota</taxon>
        <taxon>Bacilli</taxon>
        <taxon>Bacillales</taxon>
        <taxon>Bacillaceae</taxon>
        <taxon>Priestia</taxon>
    </lineage>
</organism>
<dbReference type="CDD" id="cd07041">
    <property type="entry name" value="STAS_RsbR_RsbS_like"/>
    <property type="match status" value="1"/>
</dbReference>
<gene>
    <name evidence="3" type="ORF">CIB87_13920</name>
</gene>
<name>A0AA86I1B9_PRIMG</name>
<proteinExistence type="predicted"/>
<feature type="domain" description="STAS" evidence="2">
    <location>
        <begin position="156"/>
        <end position="267"/>
    </location>
</feature>
<dbReference type="PROSITE" id="PS50801">
    <property type="entry name" value="STAS"/>
    <property type="match status" value="1"/>
</dbReference>
<accession>A0AA86I1B9</accession>
<protein>
    <submittedName>
        <fullName evidence="3">Anti-anti-sigma factor</fullName>
    </submittedName>
</protein>
<dbReference type="InterPro" id="IPR051932">
    <property type="entry name" value="Bact_StressResp_Reg"/>
</dbReference>
<dbReference type="AlphaFoldDB" id="A0AA86I1B9"/>
<dbReference type="Pfam" id="PF01740">
    <property type="entry name" value="STAS"/>
    <property type="match status" value="1"/>
</dbReference>
<evidence type="ECO:0000256" key="1">
    <source>
        <dbReference type="ARBA" id="ARBA00022553"/>
    </source>
</evidence>
<dbReference type="Gene3D" id="3.30.750.24">
    <property type="entry name" value="STAS domain"/>
    <property type="match status" value="1"/>
</dbReference>